<dbReference type="HOGENOM" id="CLU_1535420_0_0_1"/>
<reference evidence="3" key="1">
    <citation type="journal article" date="2010" name="Science">
        <title>Signatures of adaptation to obligate biotrophy in the Hyaloperonospora arabidopsidis genome.</title>
        <authorList>
            <person name="Baxter L."/>
            <person name="Tripathy S."/>
            <person name="Ishaque N."/>
            <person name="Boot N."/>
            <person name="Cabral A."/>
            <person name="Kemen E."/>
            <person name="Thines M."/>
            <person name="Ah-Fong A."/>
            <person name="Anderson R."/>
            <person name="Badejoko W."/>
            <person name="Bittner-Eddy P."/>
            <person name="Boore J.L."/>
            <person name="Chibucos M.C."/>
            <person name="Coates M."/>
            <person name="Dehal P."/>
            <person name="Delehaunty K."/>
            <person name="Dong S."/>
            <person name="Downton P."/>
            <person name="Dumas B."/>
            <person name="Fabro G."/>
            <person name="Fronick C."/>
            <person name="Fuerstenberg S.I."/>
            <person name="Fulton L."/>
            <person name="Gaulin E."/>
            <person name="Govers F."/>
            <person name="Hughes L."/>
            <person name="Humphray S."/>
            <person name="Jiang R.H."/>
            <person name="Judelson H."/>
            <person name="Kamoun S."/>
            <person name="Kyung K."/>
            <person name="Meijer H."/>
            <person name="Minx P."/>
            <person name="Morris P."/>
            <person name="Nelson J."/>
            <person name="Phuntumart V."/>
            <person name="Qutob D."/>
            <person name="Rehmany A."/>
            <person name="Rougon-Cardoso A."/>
            <person name="Ryden P."/>
            <person name="Torto-Alalibo T."/>
            <person name="Studholme D."/>
            <person name="Wang Y."/>
            <person name="Win J."/>
            <person name="Wood J."/>
            <person name="Clifton S.W."/>
            <person name="Rogers J."/>
            <person name="Van den Ackerveken G."/>
            <person name="Jones J.D."/>
            <person name="McDowell J.M."/>
            <person name="Beynon J."/>
            <person name="Tyler B.M."/>
        </authorList>
    </citation>
    <scope>NUCLEOTIDE SEQUENCE [LARGE SCALE GENOMIC DNA]</scope>
    <source>
        <strain evidence="3">Emoy2</strain>
    </source>
</reference>
<proteinExistence type="predicted"/>
<dbReference type="EnsemblProtists" id="HpaT814271">
    <property type="protein sequence ID" value="HpaP814271"/>
    <property type="gene ID" value="HpaG814271"/>
</dbReference>
<sequence length="175" mass="19501">MSRTALFQRRSLRLVTDSNWTTMAQVPSSTSATKTLVIPRHASVLLLSSKLDSQTPYKYAEALFEGIVGSKNELVVFEYATHSTIMSTPIDESDEFCGMNLLVSYVKNRGNLDRLDKSCLDKMPALNLTLPTDIRSEYLGTQDVYDVATTALLQPCPAIRRRVMVLSACNQLTFV</sequence>
<reference evidence="2" key="2">
    <citation type="submission" date="2015-06" db="UniProtKB">
        <authorList>
            <consortium name="EnsemblProtists"/>
        </authorList>
    </citation>
    <scope>IDENTIFICATION</scope>
    <source>
        <strain evidence="2">Emoy2</strain>
    </source>
</reference>
<dbReference type="OMA" id="DYNSETC"/>
<accession>M4C596</accession>
<dbReference type="InParanoid" id="M4C596"/>
<feature type="domain" description="Peptidase S33 tripeptidyl aminopeptidase-like C-terminal" evidence="1">
    <location>
        <begin position="20"/>
        <end position="119"/>
    </location>
</feature>
<evidence type="ECO:0000259" key="1">
    <source>
        <dbReference type="Pfam" id="PF08386"/>
    </source>
</evidence>
<organism evidence="2 3">
    <name type="scientific">Hyaloperonospora arabidopsidis (strain Emoy2)</name>
    <name type="common">Downy mildew agent</name>
    <name type="synonym">Peronospora arabidopsidis</name>
    <dbReference type="NCBI Taxonomy" id="559515"/>
    <lineage>
        <taxon>Eukaryota</taxon>
        <taxon>Sar</taxon>
        <taxon>Stramenopiles</taxon>
        <taxon>Oomycota</taxon>
        <taxon>Peronosporomycetes</taxon>
        <taxon>Peronosporales</taxon>
        <taxon>Peronosporaceae</taxon>
        <taxon>Hyaloperonospora</taxon>
    </lineage>
</organism>
<protein>
    <recommendedName>
        <fullName evidence="1">Peptidase S33 tripeptidyl aminopeptidase-like C-terminal domain-containing protein</fullName>
    </recommendedName>
</protein>
<dbReference type="EMBL" id="ABWE02003716">
    <property type="status" value="NOT_ANNOTATED_CDS"/>
    <property type="molecule type" value="Genomic_DNA"/>
</dbReference>
<dbReference type="Pfam" id="PF08386">
    <property type="entry name" value="Abhydrolase_4"/>
    <property type="match status" value="1"/>
</dbReference>
<dbReference type="AlphaFoldDB" id="M4C596"/>
<dbReference type="STRING" id="559515.M4C596"/>
<dbReference type="VEuPathDB" id="FungiDB:HpaG814271"/>
<dbReference type="InterPro" id="IPR013595">
    <property type="entry name" value="Pept_S33_TAP-like_C"/>
</dbReference>
<evidence type="ECO:0000313" key="3">
    <source>
        <dbReference type="Proteomes" id="UP000011713"/>
    </source>
</evidence>
<name>M4C596_HYAAE</name>
<evidence type="ECO:0000313" key="2">
    <source>
        <dbReference type="EnsemblProtists" id="HpaP814271"/>
    </source>
</evidence>
<dbReference type="Proteomes" id="UP000011713">
    <property type="component" value="Unassembled WGS sequence"/>
</dbReference>
<keyword evidence="3" id="KW-1185">Reference proteome</keyword>